<dbReference type="RefSeq" id="WP_048642363.1">
    <property type="nucleotide sequence ID" value="NZ_CP012040.1"/>
</dbReference>
<dbReference type="InterPro" id="IPR025665">
    <property type="entry name" value="Beta-barrel_OMP_2"/>
</dbReference>
<organism evidence="3 4">
    <name type="scientific">Cyclobacterium amurskyense</name>
    <dbReference type="NCBI Taxonomy" id="320787"/>
    <lineage>
        <taxon>Bacteria</taxon>
        <taxon>Pseudomonadati</taxon>
        <taxon>Bacteroidota</taxon>
        <taxon>Cytophagia</taxon>
        <taxon>Cytophagales</taxon>
        <taxon>Cyclobacteriaceae</taxon>
        <taxon>Cyclobacterium</taxon>
    </lineage>
</organism>
<dbReference type="Pfam" id="PF13568">
    <property type="entry name" value="OMP_b-brl_2"/>
    <property type="match status" value="1"/>
</dbReference>
<evidence type="ECO:0000256" key="1">
    <source>
        <dbReference type="SAM" id="SignalP"/>
    </source>
</evidence>
<dbReference type="KEGG" id="camu:CA2015_2691"/>
<feature type="signal peptide" evidence="1">
    <location>
        <begin position="1"/>
        <end position="19"/>
    </location>
</feature>
<name>A0A0H4PCD4_9BACT</name>
<proteinExistence type="predicted"/>
<feature type="chain" id="PRO_5005208569" description="Outer membrane protein beta-barrel domain-containing protein" evidence="1">
    <location>
        <begin position="20"/>
        <end position="244"/>
    </location>
</feature>
<protein>
    <recommendedName>
        <fullName evidence="2">Outer membrane protein beta-barrel domain-containing protein</fullName>
    </recommendedName>
</protein>
<dbReference type="OrthoDB" id="959017at2"/>
<gene>
    <name evidence="3" type="ORF">CA2015_2691</name>
</gene>
<accession>A0A0H4PCD4</accession>
<dbReference type="Proteomes" id="UP000036520">
    <property type="component" value="Chromosome"/>
</dbReference>
<dbReference type="STRING" id="320787.CA2015_2691"/>
<dbReference type="AlphaFoldDB" id="A0A0H4PCD4"/>
<keyword evidence="1" id="KW-0732">Signal</keyword>
<evidence type="ECO:0000313" key="3">
    <source>
        <dbReference type="EMBL" id="AKP52101.1"/>
    </source>
</evidence>
<feature type="domain" description="Outer membrane protein beta-barrel" evidence="2">
    <location>
        <begin position="39"/>
        <end position="221"/>
    </location>
</feature>
<keyword evidence="4" id="KW-1185">Reference proteome</keyword>
<reference evidence="3 4" key="1">
    <citation type="submission" date="2015-07" db="EMBL/GenBank/DDBJ databases">
        <authorList>
            <person name="Kim K.M."/>
        </authorList>
    </citation>
    <scope>NUCLEOTIDE SEQUENCE [LARGE SCALE GENOMIC DNA]</scope>
    <source>
        <strain evidence="3 4">KCTC 12363</strain>
    </source>
</reference>
<evidence type="ECO:0000259" key="2">
    <source>
        <dbReference type="Pfam" id="PF13568"/>
    </source>
</evidence>
<evidence type="ECO:0000313" key="4">
    <source>
        <dbReference type="Proteomes" id="UP000036520"/>
    </source>
</evidence>
<sequence>MKRLSIISFILLITFQLQAQEKERTSIGGRPNIKGDLFLDFGFNMLNNRPDDLNTRFIASRVVNVYYQTQIDLGENTGFTFNPGFGLGLEKLAFKDQMTLVSDPDKAVNSSMLVPISEVYGADASVSSNTMAINYFDVPLEFRYHVNKKDYNSGIRVAVGGKIGLLYNAHSKISFTDGDGLEQKIKNSQNFGLNPIRYGVYTRLGFPGFNVWGYYGLNGVFEGNKGPYGTESTQFNFGLSVALF</sequence>
<dbReference type="EMBL" id="CP012040">
    <property type="protein sequence ID" value="AKP52101.1"/>
    <property type="molecule type" value="Genomic_DNA"/>
</dbReference>